<dbReference type="SUPFAM" id="SSF54909">
    <property type="entry name" value="Dimeric alpha+beta barrel"/>
    <property type="match status" value="1"/>
</dbReference>
<dbReference type="Gene3D" id="3.30.70.100">
    <property type="match status" value="1"/>
</dbReference>
<evidence type="ECO:0000259" key="1">
    <source>
        <dbReference type="PROSITE" id="PS51725"/>
    </source>
</evidence>
<organism evidence="2 3">
    <name type="scientific">Wandonia haliotis</name>
    <dbReference type="NCBI Taxonomy" id="574963"/>
    <lineage>
        <taxon>Bacteria</taxon>
        <taxon>Pseudomonadati</taxon>
        <taxon>Bacteroidota</taxon>
        <taxon>Flavobacteriia</taxon>
        <taxon>Flavobacteriales</taxon>
        <taxon>Crocinitomicaceae</taxon>
        <taxon>Wandonia</taxon>
    </lineage>
</organism>
<evidence type="ECO:0000313" key="3">
    <source>
        <dbReference type="Proteomes" id="UP001501126"/>
    </source>
</evidence>
<proteinExistence type="predicted"/>
<keyword evidence="3" id="KW-1185">Reference proteome</keyword>
<dbReference type="InterPro" id="IPR011008">
    <property type="entry name" value="Dimeric_a/b-barrel"/>
</dbReference>
<sequence length="94" mass="11036">MITRIVKLEIQPDKALEFRKIFAENQKSISGFPGCHEVRLVHSNSNDQTHFTISLWENEESLENYRHSELFGKIWPTVKPWFAEKAQAWSTVSF</sequence>
<dbReference type="Proteomes" id="UP001501126">
    <property type="component" value="Unassembled WGS sequence"/>
</dbReference>
<feature type="domain" description="ABM" evidence="1">
    <location>
        <begin position="2"/>
        <end position="94"/>
    </location>
</feature>
<gene>
    <name evidence="2" type="ORF">GCM10009118_30790</name>
</gene>
<dbReference type="RefSeq" id="WP_343789986.1">
    <property type="nucleotide sequence ID" value="NZ_BAAAFH010000022.1"/>
</dbReference>
<protein>
    <recommendedName>
        <fullName evidence="1">ABM domain-containing protein</fullName>
    </recommendedName>
</protein>
<comment type="caution">
    <text evidence="2">The sequence shown here is derived from an EMBL/GenBank/DDBJ whole genome shotgun (WGS) entry which is preliminary data.</text>
</comment>
<name>A0ABP3Y955_9FLAO</name>
<dbReference type="PROSITE" id="PS51725">
    <property type="entry name" value="ABM"/>
    <property type="match status" value="1"/>
</dbReference>
<dbReference type="EMBL" id="BAAAFH010000022">
    <property type="protein sequence ID" value="GAA0876669.1"/>
    <property type="molecule type" value="Genomic_DNA"/>
</dbReference>
<accession>A0ABP3Y955</accession>
<reference evidence="3" key="1">
    <citation type="journal article" date="2019" name="Int. J. Syst. Evol. Microbiol.">
        <title>The Global Catalogue of Microorganisms (GCM) 10K type strain sequencing project: providing services to taxonomists for standard genome sequencing and annotation.</title>
        <authorList>
            <consortium name="The Broad Institute Genomics Platform"/>
            <consortium name="The Broad Institute Genome Sequencing Center for Infectious Disease"/>
            <person name="Wu L."/>
            <person name="Ma J."/>
        </authorList>
    </citation>
    <scope>NUCLEOTIDE SEQUENCE [LARGE SCALE GENOMIC DNA]</scope>
    <source>
        <strain evidence="3">JCM 16083</strain>
    </source>
</reference>
<dbReference type="InterPro" id="IPR007138">
    <property type="entry name" value="ABM_dom"/>
</dbReference>
<dbReference type="Pfam" id="PF03992">
    <property type="entry name" value="ABM"/>
    <property type="match status" value="1"/>
</dbReference>
<evidence type="ECO:0000313" key="2">
    <source>
        <dbReference type="EMBL" id="GAA0876669.1"/>
    </source>
</evidence>